<accession>D0LR90</accession>
<protein>
    <submittedName>
        <fullName evidence="1">Uncharacterized protein</fullName>
    </submittedName>
</protein>
<dbReference type="KEGG" id="hoh:Hoch_4627"/>
<dbReference type="AlphaFoldDB" id="D0LR90"/>
<evidence type="ECO:0000313" key="1">
    <source>
        <dbReference type="EMBL" id="ACY17118.1"/>
    </source>
</evidence>
<gene>
    <name evidence="1" type="ordered locus">Hoch_4627</name>
</gene>
<name>D0LR90_HALO1</name>
<proteinExistence type="predicted"/>
<dbReference type="HOGENOM" id="CLU_2584853_0_0_7"/>
<evidence type="ECO:0000313" key="2">
    <source>
        <dbReference type="Proteomes" id="UP000001880"/>
    </source>
</evidence>
<reference evidence="1 2" key="1">
    <citation type="journal article" date="2010" name="Stand. Genomic Sci.">
        <title>Complete genome sequence of Haliangium ochraceum type strain (SMP-2).</title>
        <authorList>
            <consortium name="US DOE Joint Genome Institute (JGI-PGF)"/>
            <person name="Ivanova N."/>
            <person name="Daum C."/>
            <person name="Lang E."/>
            <person name="Abt B."/>
            <person name="Kopitz M."/>
            <person name="Saunders E."/>
            <person name="Lapidus A."/>
            <person name="Lucas S."/>
            <person name="Glavina Del Rio T."/>
            <person name="Nolan M."/>
            <person name="Tice H."/>
            <person name="Copeland A."/>
            <person name="Cheng J.F."/>
            <person name="Chen F."/>
            <person name="Bruce D."/>
            <person name="Goodwin L."/>
            <person name="Pitluck S."/>
            <person name="Mavromatis K."/>
            <person name="Pati A."/>
            <person name="Mikhailova N."/>
            <person name="Chen A."/>
            <person name="Palaniappan K."/>
            <person name="Land M."/>
            <person name="Hauser L."/>
            <person name="Chang Y.J."/>
            <person name="Jeffries C.D."/>
            <person name="Detter J.C."/>
            <person name="Brettin T."/>
            <person name="Rohde M."/>
            <person name="Goker M."/>
            <person name="Bristow J."/>
            <person name="Markowitz V."/>
            <person name="Eisen J.A."/>
            <person name="Hugenholtz P."/>
            <person name="Kyrpides N.C."/>
            <person name="Klenk H.P."/>
        </authorList>
    </citation>
    <scope>NUCLEOTIDE SEQUENCE [LARGE SCALE GENOMIC DNA]</scope>
    <source>
        <strain evidence="2">DSM 14365 / CIP 107738 / JCM 11303 / AJ 13395 / SMP-2</strain>
    </source>
</reference>
<sequence length="80" mass="8543">MSTVLDVLTELSVDPFAREAWALDPSTYLDSTGMSAEQRALLAAPTQRATSDALAGGAWSSAAIMWDPGPDPVPEEYEED</sequence>
<organism evidence="1 2">
    <name type="scientific">Haliangium ochraceum (strain DSM 14365 / JCM 11303 / SMP-2)</name>
    <dbReference type="NCBI Taxonomy" id="502025"/>
    <lineage>
        <taxon>Bacteria</taxon>
        <taxon>Pseudomonadati</taxon>
        <taxon>Myxococcota</taxon>
        <taxon>Polyangia</taxon>
        <taxon>Haliangiales</taxon>
        <taxon>Kofleriaceae</taxon>
        <taxon>Haliangium</taxon>
    </lineage>
</organism>
<dbReference type="Proteomes" id="UP000001880">
    <property type="component" value="Chromosome"/>
</dbReference>
<dbReference type="STRING" id="502025.Hoch_4627"/>
<dbReference type="EMBL" id="CP001804">
    <property type="protein sequence ID" value="ACY17118.1"/>
    <property type="molecule type" value="Genomic_DNA"/>
</dbReference>
<dbReference type="RefSeq" id="WP_012829716.1">
    <property type="nucleotide sequence ID" value="NC_013440.1"/>
</dbReference>
<keyword evidence="2" id="KW-1185">Reference proteome</keyword>